<evidence type="ECO:0000313" key="14">
    <source>
        <dbReference type="Proteomes" id="UP000276864"/>
    </source>
</evidence>
<dbReference type="InterPro" id="IPR004648">
    <property type="entry name" value="Oligpept_transpt"/>
</dbReference>
<evidence type="ECO:0000313" key="12">
    <source>
        <dbReference type="EMBL" id="RMY09331.1"/>
    </source>
</evidence>
<evidence type="ECO:0000256" key="10">
    <source>
        <dbReference type="SAM" id="Phobius"/>
    </source>
</evidence>
<feature type="transmembrane region" description="Helical" evidence="10">
    <location>
        <begin position="410"/>
        <end position="432"/>
    </location>
</feature>
<evidence type="ECO:0000256" key="8">
    <source>
        <dbReference type="ARBA" id="ARBA00023136"/>
    </source>
</evidence>
<dbReference type="NCBIfam" id="TIGR00728">
    <property type="entry name" value="OPT_sfam"/>
    <property type="match status" value="1"/>
</dbReference>
<protein>
    <recommendedName>
        <fullName evidence="15">Oligopeptide transporter 2</fullName>
    </recommendedName>
</protein>
<dbReference type="EMBL" id="QWIM01002690">
    <property type="protein sequence ID" value="RMY09331.1"/>
    <property type="molecule type" value="Genomic_DNA"/>
</dbReference>
<evidence type="ECO:0000256" key="7">
    <source>
        <dbReference type="ARBA" id="ARBA00022989"/>
    </source>
</evidence>
<keyword evidence="4 10" id="KW-0812">Transmembrane</keyword>
<feature type="region of interest" description="Disordered" evidence="9">
    <location>
        <begin position="1"/>
        <end position="38"/>
    </location>
</feature>
<evidence type="ECO:0000256" key="3">
    <source>
        <dbReference type="ARBA" id="ARBA00022448"/>
    </source>
</evidence>
<feature type="transmembrane region" description="Helical" evidence="10">
    <location>
        <begin position="333"/>
        <end position="352"/>
    </location>
</feature>
<evidence type="ECO:0000256" key="6">
    <source>
        <dbReference type="ARBA" id="ARBA00022927"/>
    </source>
</evidence>
<accession>A0A3M6Z2T2</accession>
<gene>
    <name evidence="12" type="ORF">D0866_14634</name>
    <name evidence="11" type="ORF">D0867_14511</name>
</gene>
<comment type="subcellular location">
    <subcellularLocation>
        <location evidence="1">Membrane</location>
        <topology evidence="1">Multi-pass membrane protein</topology>
    </subcellularLocation>
</comment>
<evidence type="ECO:0000256" key="2">
    <source>
        <dbReference type="ARBA" id="ARBA00008807"/>
    </source>
</evidence>
<reference evidence="13 14" key="1">
    <citation type="journal article" date="2018" name="BMC Genomics">
        <title>Genomic evidence for intraspecific hybridization in a clonal and extremely halotolerant yeast.</title>
        <authorList>
            <person name="Gostincar C."/>
            <person name="Stajich J.E."/>
            <person name="Zupancic J."/>
            <person name="Zalar P."/>
            <person name="Gunde-Cimerman N."/>
        </authorList>
    </citation>
    <scope>NUCLEOTIDE SEQUENCE [LARGE SCALE GENOMIC DNA]</scope>
    <source>
        <strain evidence="12 14">EXF-6651</strain>
        <strain evidence="11 13">EXF-6669</strain>
    </source>
</reference>
<comment type="similarity">
    <text evidence="2">Belongs to the oligopeptide OPT transporter family.</text>
</comment>
<dbReference type="GO" id="GO:0035673">
    <property type="term" value="F:oligopeptide transmembrane transporter activity"/>
    <property type="evidence" value="ECO:0007669"/>
    <property type="project" value="InterPro"/>
</dbReference>
<keyword evidence="5" id="KW-0571">Peptide transport</keyword>
<organism evidence="12 14">
    <name type="scientific">Hortaea werneckii</name>
    <name type="common">Black yeast</name>
    <name type="synonym">Cladosporium werneckii</name>
    <dbReference type="NCBI Taxonomy" id="91943"/>
    <lineage>
        <taxon>Eukaryota</taxon>
        <taxon>Fungi</taxon>
        <taxon>Dikarya</taxon>
        <taxon>Ascomycota</taxon>
        <taxon>Pezizomycotina</taxon>
        <taxon>Dothideomycetes</taxon>
        <taxon>Dothideomycetidae</taxon>
        <taxon>Mycosphaerellales</taxon>
        <taxon>Teratosphaeriaceae</taxon>
        <taxon>Hortaea</taxon>
    </lineage>
</organism>
<dbReference type="Proteomes" id="UP000271337">
    <property type="component" value="Unassembled WGS sequence"/>
</dbReference>
<dbReference type="AlphaFoldDB" id="A0A3M6Z2T2"/>
<keyword evidence="8 10" id="KW-0472">Membrane</keyword>
<keyword evidence="3" id="KW-0813">Transport</keyword>
<dbReference type="GO" id="GO:0015031">
    <property type="term" value="P:protein transport"/>
    <property type="evidence" value="ECO:0007669"/>
    <property type="project" value="UniProtKB-KW"/>
</dbReference>
<proteinExistence type="inferred from homology"/>
<evidence type="ECO:0000256" key="1">
    <source>
        <dbReference type="ARBA" id="ARBA00004141"/>
    </source>
</evidence>
<keyword evidence="7 10" id="KW-1133">Transmembrane helix</keyword>
<dbReference type="EMBL" id="QWIL01002745">
    <property type="protein sequence ID" value="RMX92633.1"/>
    <property type="molecule type" value="Genomic_DNA"/>
</dbReference>
<feature type="transmembrane region" description="Helical" evidence="10">
    <location>
        <begin position="276"/>
        <end position="297"/>
    </location>
</feature>
<keyword evidence="6" id="KW-0653">Protein transport</keyword>
<dbReference type="Proteomes" id="UP000276864">
    <property type="component" value="Unassembled WGS sequence"/>
</dbReference>
<feature type="transmembrane region" description="Helical" evidence="10">
    <location>
        <begin position="192"/>
        <end position="214"/>
    </location>
</feature>
<evidence type="ECO:0000256" key="9">
    <source>
        <dbReference type="SAM" id="MobiDB-lite"/>
    </source>
</evidence>
<dbReference type="InterPro" id="IPR004813">
    <property type="entry name" value="OPT"/>
</dbReference>
<evidence type="ECO:0000313" key="11">
    <source>
        <dbReference type="EMBL" id="RMX92633.1"/>
    </source>
</evidence>
<sequence>MSPQQDGSNEKQSVEVLGDYSINQPKHRTTHHKDGDDESKRIGSILETEHEIHDLAEQLGDRADGIAPVKDIEKVIDKVATLSIEDCREILTTLLKEHDNDYNFATAQRKKLENLIKGPSDGQDEEQWELELKSETAINKFYSPYPEVRAVTDPRDDPDTPCETIRAHLLGYLWASVAQFVNSMFNSRFPQVNITSAVMQVFLYPCGMLLSWILPDWSFKAFGTRISLNPGPWTYKEQILATLIVNVSYTSAYVFWNIQTQEIYYGEQWLTTGYKILLLISTQCMGLGFAGLLRRFVVYPSETIWPNILPTVALNRALLVSDEKKEKIHGWSMSRYSVFWIVFWGMFVYFWLPDYLFPALSFFAWMTWIKPNNFNLATVTGSQFGLGFNPWSTFDWNVIGTYWSPLAYPFWTFVTQYIGMVIGGFAILGIYYTNTR</sequence>
<evidence type="ECO:0000256" key="4">
    <source>
        <dbReference type="ARBA" id="ARBA00022692"/>
    </source>
</evidence>
<dbReference type="PANTHER" id="PTHR22601">
    <property type="entry name" value="ISP4 LIKE PROTEIN"/>
    <property type="match status" value="1"/>
</dbReference>
<dbReference type="GO" id="GO:0016020">
    <property type="term" value="C:membrane"/>
    <property type="evidence" value="ECO:0007669"/>
    <property type="project" value="UniProtKB-SubCell"/>
</dbReference>
<dbReference type="OrthoDB" id="9986677at2759"/>
<name>A0A3M6Z2T2_HORWE</name>
<feature type="transmembrane region" description="Helical" evidence="10">
    <location>
        <begin position="238"/>
        <end position="256"/>
    </location>
</feature>
<feature type="transmembrane region" description="Helical" evidence="10">
    <location>
        <begin position="303"/>
        <end position="321"/>
    </location>
</feature>
<evidence type="ECO:0000313" key="13">
    <source>
        <dbReference type="Proteomes" id="UP000271337"/>
    </source>
</evidence>
<comment type="caution">
    <text evidence="12">The sequence shown here is derived from an EMBL/GenBank/DDBJ whole genome shotgun (WGS) entry which is preliminary data.</text>
</comment>
<dbReference type="Pfam" id="PF03169">
    <property type="entry name" value="OPT"/>
    <property type="match status" value="1"/>
</dbReference>
<evidence type="ECO:0000256" key="5">
    <source>
        <dbReference type="ARBA" id="ARBA00022856"/>
    </source>
</evidence>
<evidence type="ECO:0008006" key="15">
    <source>
        <dbReference type="Google" id="ProtNLM"/>
    </source>
</evidence>